<name>A0A4Z1FSJ9_9HELO</name>
<gene>
    <name evidence="1" type="ORF">BPAE_0069g00010</name>
</gene>
<organism evidence="1 2">
    <name type="scientific">Botrytis paeoniae</name>
    <dbReference type="NCBI Taxonomy" id="278948"/>
    <lineage>
        <taxon>Eukaryota</taxon>
        <taxon>Fungi</taxon>
        <taxon>Dikarya</taxon>
        <taxon>Ascomycota</taxon>
        <taxon>Pezizomycotina</taxon>
        <taxon>Leotiomycetes</taxon>
        <taxon>Helotiales</taxon>
        <taxon>Sclerotiniaceae</taxon>
        <taxon>Botrytis</taxon>
    </lineage>
</organism>
<evidence type="ECO:0000313" key="1">
    <source>
        <dbReference type="EMBL" id="TGO25929.1"/>
    </source>
</evidence>
<dbReference type="AlphaFoldDB" id="A0A4Z1FSJ9"/>
<dbReference type="EMBL" id="PQXI01000069">
    <property type="protein sequence ID" value="TGO25929.1"/>
    <property type="molecule type" value="Genomic_DNA"/>
</dbReference>
<keyword evidence="2" id="KW-1185">Reference proteome</keyword>
<sequence>MRQREGTEEARELATHAPGTASIYTYDNVGMADKDITSVRLGVKADNREENSQSLRSSDTSKCCYRQTKAKRQRCNFFAESEMKDFVRWGCEADAACIAASRGYRDFFKELSARNDGYDASTYQARRVIDSFNIDNDEKAKLHTSLDEVQRDRKSVFRQATRRYVELFQKSKIEEYKESTTTLEKGLELEERIIMARDLSISKKKIIDKADDVMNLTPSGEWSIDISKEPENEGERSQLEDRISQLFIFIKAEEDTIYLSEKKLPTSQTETEITTVETVTKNSGSSHRCHLCLFNNTFPVEKKEKFWRLRELDIHLSTDYHSRLSVLKRTVANELKLQGSGKLSCPICEMTNEGDDEEIEPPQFATAFKMVGHLTKAHNYE</sequence>
<reference evidence="1 2" key="1">
    <citation type="submission" date="2017-12" db="EMBL/GenBank/DDBJ databases">
        <title>Comparative genomics of Botrytis spp.</title>
        <authorList>
            <person name="Valero-Jimenez C.A."/>
            <person name="Tapia P."/>
            <person name="Veloso J."/>
            <person name="Silva-Moreno E."/>
            <person name="Staats M."/>
            <person name="Valdes J.H."/>
            <person name="Van Kan J.A.L."/>
        </authorList>
    </citation>
    <scope>NUCLEOTIDE SEQUENCE [LARGE SCALE GENOMIC DNA]</scope>
    <source>
        <strain evidence="1 2">Bp0003</strain>
    </source>
</reference>
<comment type="caution">
    <text evidence="1">The sequence shown here is derived from an EMBL/GenBank/DDBJ whole genome shotgun (WGS) entry which is preliminary data.</text>
</comment>
<evidence type="ECO:0000313" key="2">
    <source>
        <dbReference type="Proteomes" id="UP000297910"/>
    </source>
</evidence>
<accession>A0A4Z1FSJ9</accession>
<dbReference type="Proteomes" id="UP000297910">
    <property type="component" value="Unassembled WGS sequence"/>
</dbReference>
<proteinExistence type="predicted"/>
<protein>
    <submittedName>
        <fullName evidence="1">Uncharacterized protein</fullName>
    </submittedName>
</protein>